<gene>
    <name evidence="1" type="ORF">ACFPM3_23890</name>
</gene>
<proteinExistence type="predicted"/>
<evidence type="ECO:0000313" key="2">
    <source>
        <dbReference type="Proteomes" id="UP001595829"/>
    </source>
</evidence>
<accession>A0ABV9XKD4</accession>
<sequence>MTPETPALPNLGEVRQDTALAIALAGHGRAHGELVAALRQRLCGYIRDMAPTVRDWAALLPDESRRAQVVTTVGQAMEIAEGRHKGLSDPAEALRLIARGADILARFTSSATQGIVR</sequence>
<comment type="caution">
    <text evidence="1">The sequence shown here is derived from an EMBL/GenBank/DDBJ whole genome shotgun (WGS) entry which is preliminary data.</text>
</comment>
<dbReference type="Proteomes" id="UP001595829">
    <property type="component" value="Unassembled WGS sequence"/>
</dbReference>
<dbReference type="EMBL" id="JBHSJD010000018">
    <property type="protein sequence ID" value="MFC5025173.1"/>
    <property type="molecule type" value="Genomic_DNA"/>
</dbReference>
<keyword evidence="2" id="KW-1185">Reference proteome</keyword>
<name>A0ABV9XKD4_9ACTN</name>
<protein>
    <submittedName>
        <fullName evidence="1">Uncharacterized protein</fullName>
    </submittedName>
</protein>
<dbReference type="RefSeq" id="WP_345690893.1">
    <property type="nucleotide sequence ID" value="NZ_BAABIT010000001.1"/>
</dbReference>
<reference evidence="2" key="1">
    <citation type="journal article" date="2019" name="Int. J. Syst. Evol. Microbiol.">
        <title>The Global Catalogue of Microorganisms (GCM) 10K type strain sequencing project: providing services to taxonomists for standard genome sequencing and annotation.</title>
        <authorList>
            <consortium name="The Broad Institute Genomics Platform"/>
            <consortium name="The Broad Institute Genome Sequencing Center for Infectious Disease"/>
            <person name="Wu L."/>
            <person name="Ma J."/>
        </authorList>
    </citation>
    <scope>NUCLEOTIDE SEQUENCE [LARGE SCALE GENOMIC DNA]</scope>
    <source>
        <strain evidence="2">CGMCC 4.1648</strain>
    </source>
</reference>
<evidence type="ECO:0000313" key="1">
    <source>
        <dbReference type="EMBL" id="MFC5025173.1"/>
    </source>
</evidence>
<organism evidence="1 2">
    <name type="scientific">Streptomyces coeruleoprunus</name>
    <dbReference type="NCBI Taxonomy" id="285563"/>
    <lineage>
        <taxon>Bacteria</taxon>
        <taxon>Bacillati</taxon>
        <taxon>Actinomycetota</taxon>
        <taxon>Actinomycetes</taxon>
        <taxon>Kitasatosporales</taxon>
        <taxon>Streptomycetaceae</taxon>
        <taxon>Streptomyces</taxon>
    </lineage>
</organism>